<feature type="signal peptide" evidence="11">
    <location>
        <begin position="1"/>
        <end position="18"/>
    </location>
</feature>
<keyword evidence="4 10" id="KW-1133">Transmembrane helix</keyword>
<dbReference type="GeneID" id="101239579"/>
<dbReference type="Pfam" id="PF01094">
    <property type="entry name" value="ANF_receptor"/>
    <property type="match status" value="1"/>
</dbReference>
<accession>A0ABM4D3P6</accession>
<dbReference type="RefSeq" id="XP_065668885.1">
    <property type="nucleotide sequence ID" value="XM_065812813.1"/>
</dbReference>
<evidence type="ECO:0000256" key="3">
    <source>
        <dbReference type="ARBA" id="ARBA00022692"/>
    </source>
</evidence>
<feature type="transmembrane region" description="Helical" evidence="10">
    <location>
        <begin position="589"/>
        <end position="614"/>
    </location>
</feature>
<keyword evidence="3 10" id="KW-0812">Transmembrane</keyword>
<evidence type="ECO:0000256" key="9">
    <source>
        <dbReference type="ARBA" id="ARBA00023224"/>
    </source>
</evidence>
<dbReference type="Pfam" id="PF00003">
    <property type="entry name" value="7tm_3"/>
    <property type="match status" value="1"/>
</dbReference>
<keyword evidence="11" id="KW-0732">Signal</keyword>
<evidence type="ECO:0000256" key="6">
    <source>
        <dbReference type="ARBA" id="ARBA00023136"/>
    </source>
</evidence>
<keyword evidence="5" id="KW-0297">G-protein coupled receptor</keyword>
<keyword evidence="6 10" id="KW-0472">Membrane</keyword>
<keyword evidence="7 14" id="KW-0675">Receptor</keyword>
<feature type="transmembrane region" description="Helical" evidence="10">
    <location>
        <begin position="692"/>
        <end position="712"/>
    </location>
</feature>
<feature type="chain" id="PRO_5045594008" evidence="11">
    <location>
        <begin position="19"/>
        <end position="851"/>
    </location>
</feature>
<feature type="transmembrane region" description="Helical" evidence="10">
    <location>
        <begin position="740"/>
        <end position="761"/>
    </location>
</feature>
<protein>
    <submittedName>
        <fullName evidence="14">Extracellular calcium-sensing receptor isoform X2</fullName>
    </submittedName>
</protein>
<organism evidence="13 14">
    <name type="scientific">Hydra vulgaris</name>
    <name type="common">Hydra</name>
    <name type="synonym">Hydra attenuata</name>
    <dbReference type="NCBI Taxonomy" id="6087"/>
    <lineage>
        <taxon>Eukaryota</taxon>
        <taxon>Metazoa</taxon>
        <taxon>Cnidaria</taxon>
        <taxon>Hydrozoa</taxon>
        <taxon>Hydroidolina</taxon>
        <taxon>Anthoathecata</taxon>
        <taxon>Aplanulata</taxon>
        <taxon>Hydridae</taxon>
        <taxon>Hydra</taxon>
    </lineage>
</organism>
<feature type="transmembrane region" description="Helical" evidence="10">
    <location>
        <begin position="626"/>
        <end position="646"/>
    </location>
</feature>
<feature type="domain" description="G-protein coupled receptors family 3 profile" evidence="12">
    <location>
        <begin position="589"/>
        <end position="830"/>
    </location>
</feature>
<dbReference type="InterPro" id="IPR038550">
    <property type="entry name" value="GPCR_3_9-Cys_sf"/>
</dbReference>
<comment type="subcellular location">
    <subcellularLocation>
        <location evidence="1">Cell membrane</location>
        <topology evidence="1">Multi-pass membrane protein</topology>
    </subcellularLocation>
</comment>
<reference evidence="14" key="1">
    <citation type="submission" date="2025-08" db="UniProtKB">
        <authorList>
            <consortium name="RefSeq"/>
        </authorList>
    </citation>
    <scope>IDENTIFICATION</scope>
</reference>
<evidence type="ECO:0000256" key="1">
    <source>
        <dbReference type="ARBA" id="ARBA00004651"/>
    </source>
</evidence>
<keyword evidence="13" id="KW-1185">Reference proteome</keyword>
<dbReference type="InterPro" id="IPR000337">
    <property type="entry name" value="GPCR_3"/>
</dbReference>
<keyword evidence="2" id="KW-1003">Cell membrane</keyword>
<evidence type="ECO:0000313" key="14">
    <source>
        <dbReference type="RefSeq" id="XP_065668885.1"/>
    </source>
</evidence>
<evidence type="ECO:0000256" key="8">
    <source>
        <dbReference type="ARBA" id="ARBA00023180"/>
    </source>
</evidence>
<dbReference type="Gene3D" id="3.40.50.2300">
    <property type="match status" value="2"/>
</dbReference>
<dbReference type="PRINTS" id="PR00248">
    <property type="entry name" value="GPCRMGR"/>
</dbReference>
<dbReference type="Gene3D" id="2.10.50.30">
    <property type="entry name" value="GPCR, family 3, nine cysteines domain"/>
    <property type="match status" value="1"/>
</dbReference>
<feature type="transmembrane region" description="Helical" evidence="10">
    <location>
        <begin position="812"/>
        <end position="830"/>
    </location>
</feature>
<dbReference type="SUPFAM" id="SSF53822">
    <property type="entry name" value="Periplasmic binding protein-like I"/>
    <property type="match status" value="1"/>
</dbReference>
<evidence type="ECO:0000256" key="10">
    <source>
        <dbReference type="SAM" id="Phobius"/>
    </source>
</evidence>
<keyword evidence="8" id="KW-0325">Glycoprotein</keyword>
<gene>
    <name evidence="14" type="primary">LOC101239579</name>
</gene>
<dbReference type="InterPro" id="IPR011500">
    <property type="entry name" value="GPCR_3_9-Cys_dom"/>
</dbReference>
<dbReference type="Pfam" id="PF07562">
    <property type="entry name" value="NCD3G"/>
    <property type="match status" value="1"/>
</dbReference>
<feature type="transmembrane region" description="Helical" evidence="10">
    <location>
        <begin position="773"/>
        <end position="792"/>
    </location>
</feature>
<feature type="transmembrane region" description="Helical" evidence="10">
    <location>
        <begin position="658"/>
        <end position="680"/>
    </location>
</feature>
<keyword evidence="9" id="KW-0807">Transducer</keyword>
<dbReference type="PROSITE" id="PS50259">
    <property type="entry name" value="G_PROTEIN_RECEP_F3_4"/>
    <property type="match status" value="1"/>
</dbReference>
<dbReference type="InterPro" id="IPR001828">
    <property type="entry name" value="ANF_lig-bd_rcpt"/>
</dbReference>
<evidence type="ECO:0000256" key="4">
    <source>
        <dbReference type="ARBA" id="ARBA00022989"/>
    </source>
</evidence>
<evidence type="ECO:0000256" key="11">
    <source>
        <dbReference type="SAM" id="SignalP"/>
    </source>
</evidence>
<evidence type="ECO:0000313" key="13">
    <source>
        <dbReference type="Proteomes" id="UP001652625"/>
    </source>
</evidence>
<evidence type="ECO:0000256" key="7">
    <source>
        <dbReference type="ARBA" id="ARBA00023170"/>
    </source>
</evidence>
<dbReference type="InterPro" id="IPR017978">
    <property type="entry name" value="GPCR_3_C"/>
</dbReference>
<name>A0ABM4D3P6_HYDVU</name>
<proteinExistence type="predicted"/>
<dbReference type="Proteomes" id="UP001652625">
    <property type="component" value="Chromosome 12"/>
</dbReference>
<dbReference type="PANTHER" id="PTHR24060">
    <property type="entry name" value="METABOTROPIC GLUTAMATE RECEPTOR"/>
    <property type="match status" value="1"/>
</dbReference>
<dbReference type="InterPro" id="IPR028082">
    <property type="entry name" value="Peripla_BP_I"/>
</dbReference>
<dbReference type="CDD" id="cd06350">
    <property type="entry name" value="PBP1_GPCR_family_C-like"/>
    <property type="match status" value="1"/>
</dbReference>
<evidence type="ECO:0000256" key="2">
    <source>
        <dbReference type="ARBA" id="ARBA00022475"/>
    </source>
</evidence>
<dbReference type="InterPro" id="IPR050726">
    <property type="entry name" value="mGluR"/>
</dbReference>
<evidence type="ECO:0000256" key="5">
    <source>
        <dbReference type="ARBA" id="ARBA00023040"/>
    </source>
</evidence>
<evidence type="ECO:0000259" key="12">
    <source>
        <dbReference type="PROSITE" id="PS50259"/>
    </source>
</evidence>
<sequence>MNFLYQLVIILISKIIISFQICAESFNITNQDKLLNIESRKNGDYIIRCVFSISNSDNCSKISFDGLLRVLAVKYAIKEIKQSHKMLPNISLGYIFNDACFNMPKTMGHAIDIVKNYRQNYCNLNEIQNEKIAEKNTCGLNSSNVIAVVGEYYSFTTINFASLLSLHNMPQISDGASSPLLSNRKRFKSFFRTIQPDDVQIEIIVATLKKFNWKYIFAIGSDDDYGKIALNTLRKRVTEENFCVIQDVYMPLINSPAQMQKHAQDIVTKLQNFEKAKVVIMFNYAKGMGEYVLREAEQRNITRLWFTSEAWNPEILTANVPKKQLESLLSVSLKYGNEIPEFKLYIADTVKSEYNCDIWLNTLISNEFKCDVKRKSDDSKYLLGSSTTNESCNVSIDYIITTLHKQNLNQVNYLINAITAIGHSLHYTACNKTKCRANVLPAEILETLKNVSFNTTSGQLFEFDSDHNPRFSQYSIEQIHLNGSIATFVDVGRWHSQKMLLNISLEKLKWPPWSRYSLPVSICNDDCQPGYKVEGEQRCCWTCKRCSVSEISYSFNAKNCSRCPDDHNTTDNIQCVQKRRFHVSYSHPIGIFGIILSSIGVFLMLGLSFIFLTTTKKITLQFRVELFFYILCILSSLSFFYTLIELAQPTKAICLARYIYFLLMLTSYSLIIFGMNLSVHRFFAKLVTRKETILLSLFIFFLLSFELFLLLLTLRKRTTYASIVNTDYEITKICVVDRSVYSLLAIIFPLSLLLIATVLAFSERDSKYYLNELKHLYFFGMSQCIITVAYILSINQVNALFQTLVTLITTNGYGYAFLFCLAFPKVYGILQAKRSKNNPDLKTKKLTEQVL</sequence>